<dbReference type="Gene3D" id="3.90.550.20">
    <property type="match status" value="1"/>
</dbReference>
<keyword evidence="5" id="KW-1133">Transmembrane helix</keyword>
<feature type="compositionally biased region" description="Basic and acidic residues" evidence="4">
    <location>
        <begin position="1298"/>
        <end position="1308"/>
    </location>
</feature>
<dbReference type="InterPro" id="IPR015338">
    <property type="entry name" value="GT64_dom"/>
</dbReference>
<evidence type="ECO:0000313" key="7">
    <source>
        <dbReference type="EMBL" id="PWI66008.1"/>
    </source>
</evidence>
<gene>
    <name evidence="7" type="ORF">PCL_05486</name>
</gene>
<keyword evidence="2" id="KW-0808">Transferase</keyword>
<organism evidence="7 8">
    <name type="scientific">Purpureocillium lilacinum</name>
    <name type="common">Paecilomyces lilacinus</name>
    <dbReference type="NCBI Taxonomy" id="33203"/>
    <lineage>
        <taxon>Eukaryota</taxon>
        <taxon>Fungi</taxon>
        <taxon>Dikarya</taxon>
        <taxon>Ascomycota</taxon>
        <taxon>Pezizomycotina</taxon>
        <taxon>Sordariomycetes</taxon>
        <taxon>Hypocreomycetidae</taxon>
        <taxon>Hypocreales</taxon>
        <taxon>Ophiocordycipitaceae</taxon>
        <taxon>Purpureocillium</taxon>
    </lineage>
</organism>
<protein>
    <recommendedName>
        <fullName evidence="6">Glycosyl transferase 64 domain-containing protein</fullName>
    </recommendedName>
</protein>
<evidence type="ECO:0000313" key="8">
    <source>
        <dbReference type="Proteomes" id="UP000245956"/>
    </source>
</evidence>
<dbReference type="GO" id="GO:0051999">
    <property type="term" value="P:mannosyl-inositol phosphorylceramide biosynthetic process"/>
    <property type="evidence" value="ECO:0007669"/>
    <property type="project" value="TreeGrafter"/>
</dbReference>
<dbReference type="Pfam" id="PF04488">
    <property type="entry name" value="Gly_transf_sug"/>
    <property type="match status" value="1"/>
</dbReference>
<comment type="caution">
    <text evidence="7">The sequence shown here is derived from an EMBL/GenBank/DDBJ whole genome shotgun (WGS) entry which is preliminary data.</text>
</comment>
<dbReference type="SUPFAM" id="SSF53448">
    <property type="entry name" value="Nucleotide-diphospho-sugar transferases"/>
    <property type="match status" value="2"/>
</dbReference>
<dbReference type="GO" id="GO:0016020">
    <property type="term" value="C:membrane"/>
    <property type="evidence" value="ECO:0007669"/>
    <property type="project" value="InterPro"/>
</dbReference>
<evidence type="ECO:0000256" key="1">
    <source>
        <dbReference type="ARBA" id="ARBA00009003"/>
    </source>
</evidence>
<feature type="compositionally biased region" description="Low complexity" evidence="4">
    <location>
        <begin position="1006"/>
        <end position="1023"/>
    </location>
</feature>
<feature type="region of interest" description="Disordered" evidence="4">
    <location>
        <begin position="1004"/>
        <end position="1101"/>
    </location>
</feature>
<feature type="transmembrane region" description="Helical" evidence="5">
    <location>
        <begin position="606"/>
        <end position="628"/>
    </location>
</feature>
<feature type="transmembrane region" description="Helical" evidence="5">
    <location>
        <begin position="526"/>
        <end position="547"/>
    </location>
</feature>
<evidence type="ECO:0000256" key="5">
    <source>
        <dbReference type="SAM" id="Phobius"/>
    </source>
</evidence>
<dbReference type="Gene3D" id="3.90.550.10">
    <property type="entry name" value="Spore Coat Polysaccharide Biosynthesis Protein SpsA, Chain A"/>
    <property type="match status" value="1"/>
</dbReference>
<proteinExistence type="inferred from homology"/>
<feature type="region of interest" description="Disordered" evidence="4">
    <location>
        <begin position="1144"/>
        <end position="1174"/>
    </location>
</feature>
<dbReference type="Proteomes" id="UP000245956">
    <property type="component" value="Unassembled WGS sequence"/>
</dbReference>
<dbReference type="InterPro" id="IPR051706">
    <property type="entry name" value="Glycosyltransferase_domain"/>
</dbReference>
<sequence>MAFRLPTFKVRLWRKLSIATVIVVFLLTFLLLGQGFVADDTAHPPSYLQQHPKSPRCSSRNLTAAAEAWRRTEDRYKDLIEDKFTVALSTFHRPKELDHTLGTLLSVYIPSLYEIVVVWNNLDQEPPKDFISSHGVPVRYRVPSRDSLNEKLRPDPTYRTKAILLSDDDVYYRPSDLDYVFQMWRQFGQDRLVGALARCASLDRRGQWQYHFCHRGEGAGAYSIVLTNLAFAHIGFLDYYFSDAPEAVSVRDHVDAQFNCEDIGLNALASMLTRRGPLLVRGSEQWVNLSPPSGISRNPHHLETRSACLNRFAEAIGCMPLVDEMGRVERGYKHNVWSSRTMGRCAVVFCTLDAVHGLEQPKLRENEATNTWQGATLASLDELTRRGQKSCDRALGHGHARRAPLRLSSLRVGTETTTTMKSAIPRRSRGSSSATMLPLALIAVILLIPSVEASPFFAATPQRFNFFPLQSAKTFDPIRNASCRGSYDKYLAARARSDYRDANHWLFTHENCLLDNMTELKKTEMASAAILLGLTPVLLSSMGPSLAEVGLVALHRPLLAGLLALACPAVYPSRVMAYADDDARRVLRDRIPAAGSVAGRMRAWKFVVGVGELLVAAAAAGSTLYTSYELGLRTIFNQDGPVYFMPLILSLFPLLMHTAASSTFIVQRHLLSRKAKQQRRGVALDLSIVDSTSGGDKQLRSASWWAKLASWTAREFQPTHFHGAVDEAVLRPKLATISVHWVCRVFAILHVLYGVLVFSSLLFILTADAGVVVVRYLVSALVSKLLLAFQLGGMRLAESEDADGIFHGADDEIERYGRAGERSTLRMSESLAMGSVRRETMPRASGVGVDTPESISLASILRGLVRQHGVGRCPRPTTACACVPRGCAHFIYFISTSGRRTNNDVFQKTTKGKQPSAFCIPTIRRTHLSSRKCVLAVVAPTVRQNSHKLTPSVTATTHAGRLRPRHNHIRQRRYYVWLGEKSADRFCKRDSRCARMPVTPSRELYARAGDGATSSRSSSRGSSNDVKQQTPRQTDRQNTRSSVAGQDAEGSALYRAADSHWVASSPPPDEDGPPGASWHAGRRSWMPGAKTASRDVEPSRNENIHQTVPAEAGHPTAAASPVIIVGFAFKQGVEQGGTTITTSTAAGTIATIPIPDQTPKSSEEGEEEKNSKRASLLEWTPPQVESATHITTGSLTRGGGVSLRARSEASEGGPATVTSGASMMALIVVLNPPARPPANAPQTVRTAIGVLRTAPSRSGNAEKERQTASAAPFPVIPATAARDGMRNGLRRAKGPLFKVRERGPREWRQFPSPESDPQSPTGGTLPKEKSSSSISRLPSTHTRLSASGTLVDTMRARLLLALAVISLLLYNIRDHISQLGEVARTYATFYSLLRQHPELLYRYHTDGQDTTTPPTILSDDAAQDTLTTAAAAAASNATRIPRIMHQIALGSANMSKYADAMATCRAMHPDWEFMLWTDGNASDFIADNYPWVLPHYTRYPQQIQRANILRYAVLHAMGGVYLDLDVACLVRLDDTPLVELPFVSPGAYPAGVNNAFIAARKGHAFLEHLIEAVPRYDMFWGLPMRVPYVENMLSTGCMFFSNRWMSFVRMLYRRQQRGEDIDEAQRVYILADATGDMAAHMLRGKVTTPLFAHGGASSWHSWDAALIILIGKHYIIFGALITALLSAAAASVACLEGGEEVKRRQGELGMTTPPR</sequence>
<evidence type="ECO:0000256" key="4">
    <source>
        <dbReference type="SAM" id="MobiDB-lite"/>
    </source>
</evidence>
<feature type="compositionally biased region" description="Polar residues" evidence="4">
    <location>
        <begin position="1331"/>
        <end position="1342"/>
    </location>
</feature>
<dbReference type="GO" id="GO:0000030">
    <property type="term" value="F:mannosyltransferase activity"/>
    <property type="evidence" value="ECO:0007669"/>
    <property type="project" value="TreeGrafter"/>
</dbReference>
<feature type="domain" description="Glycosyl transferase 64" evidence="6">
    <location>
        <begin position="84"/>
        <end position="329"/>
    </location>
</feature>
<dbReference type="PANTHER" id="PTHR32385">
    <property type="entry name" value="MANNOSYL PHOSPHORYLINOSITOL CERAMIDE SYNTHASE"/>
    <property type="match status" value="1"/>
</dbReference>
<feature type="transmembrane region" description="Helical" evidence="5">
    <location>
        <begin position="643"/>
        <end position="666"/>
    </location>
</feature>
<feature type="compositionally biased region" description="Basic and acidic residues" evidence="4">
    <location>
        <begin position="1092"/>
        <end position="1101"/>
    </location>
</feature>
<dbReference type="Pfam" id="PF09258">
    <property type="entry name" value="Glyco_transf_64"/>
    <property type="match status" value="1"/>
</dbReference>
<feature type="transmembrane region" description="Helical" evidence="5">
    <location>
        <begin position="1674"/>
        <end position="1695"/>
    </location>
</feature>
<comment type="similarity">
    <text evidence="1">Belongs to the glycosyltransferase 32 family.</text>
</comment>
<evidence type="ECO:0000256" key="3">
    <source>
        <dbReference type="ARBA" id="ARBA00023157"/>
    </source>
</evidence>
<feature type="transmembrane region" description="Helical" evidence="5">
    <location>
        <begin position="741"/>
        <end position="765"/>
    </location>
</feature>
<feature type="transmembrane region" description="Helical" evidence="5">
    <location>
        <begin position="553"/>
        <end position="571"/>
    </location>
</feature>
<keyword evidence="3" id="KW-1015">Disulfide bond</keyword>
<evidence type="ECO:0000256" key="2">
    <source>
        <dbReference type="ARBA" id="ARBA00022679"/>
    </source>
</evidence>
<dbReference type="PANTHER" id="PTHR32385:SF15">
    <property type="entry name" value="INOSITOL PHOSPHOCERAMIDE MANNOSYLTRANSFERASE 1"/>
    <property type="match status" value="1"/>
</dbReference>
<dbReference type="InterPro" id="IPR007577">
    <property type="entry name" value="GlycoTrfase_DXD_sugar-bd_CS"/>
</dbReference>
<feature type="region of interest" description="Disordered" evidence="4">
    <location>
        <begin position="1253"/>
        <end position="1342"/>
    </location>
</feature>
<dbReference type="InterPro" id="IPR029044">
    <property type="entry name" value="Nucleotide-diphossugar_trans"/>
</dbReference>
<feature type="transmembrane region" description="Helical" evidence="5">
    <location>
        <begin position="436"/>
        <end position="459"/>
    </location>
</feature>
<accession>A0A2U3DUT0</accession>
<reference evidence="7 8" key="1">
    <citation type="journal article" date="2016" name="Front. Microbiol.">
        <title>Genome and transcriptome sequences reveal the specific parasitism of the nematophagous Purpureocillium lilacinum 36-1.</title>
        <authorList>
            <person name="Xie J."/>
            <person name="Li S."/>
            <person name="Mo C."/>
            <person name="Xiao X."/>
            <person name="Peng D."/>
            <person name="Wang G."/>
            <person name="Xiao Y."/>
        </authorList>
    </citation>
    <scope>NUCLEOTIDE SEQUENCE [LARGE SCALE GENOMIC DNA]</scope>
    <source>
        <strain evidence="7 8">36-1</strain>
    </source>
</reference>
<keyword evidence="5" id="KW-0472">Membrane</keyword>
<name>A0A2U3DUT0_PURLI</name>
<keyword evidence="5" id="KW-0812">Transmembrane</keyword>
<dbReference type="EMBL" id="LCWV01000028">
    <property type="protein sequence ID" value="PWI66008.1"/>
    <property type="molecule type" value="Genomic_DNA"/>
</dbReference>
<evidence type="ECO:0000259" key="6">
    <source>
        <dbReference type="Pfam" id="PF09258"/>
    </source>
</evidence>